<feature type="region of interest" description="Disordered" evidence="5">
    <location>
        <begin position="346"/>
        <end position="376"/>
    </location>
</feature>
<feature type="transmembrane region" description="Helical" evidence="6">
    <location>
        <begin position="148"/>
        <end position="167"/>
    </location>
</feature>
<keyword evidence="9" id="KW-1185">Reference proteome</keyword>
<dbReference type="PANTHER" id="PTHR11132">
    <property type="entry name" value="SOLUTE CARRIER FAMILY 35"/>
    <property type="match status" value="1"/>
</dbReference>
<evidence type="ECO:0000259" key="7">
    <source>
        <dbReference type="Pfam" id="PF03151"/>
    </source>
</evidence>
<feature type="transmembrane region" description="Helical" evidence="6">
    <location>
        <begin position="323"/>
        <end position="341"/>
    </location>
</feature>
<feature type="transmembrane region" description="Helical" evidence="6">
    <location>
        <begin position="270"/>
        <end position="289"/>
    </location>
</feature>
<feature type="transmembrane region" description="Helical" evidence="6">
    <location>
        <begin position="45"/>
        <end position="68"/>
    </location>
</feature>
<keyword evidence="2 6" id="KW-0812">Transmembrane</keyword>
<evidence type="ECO:0000256" key="3">
    <source>
        <dbReference type="ARBA" id="ARBA00022989"/>
    </source>
</evidence>
<proteinExistence type="predicted"/>
<feature type="transmembrane region" description="Helical" evidence="6">
    <location>
        <begin position="174"/>
        <end position="191"/>
    </location>
</feature>
<feature type="transmembrane region" description="Helical" evidence="6">
    <location>
        <begin position="231"/>
        <end position="250"/>
    </location>
</feature>
<keyword evidence="3 6" id="KW-1133">Transmembrane helix</keyword>
<feature type="region of interest" description="Disordered" evidence="5">
    <location>
        <begin position="1"/>
        <end position="35"/>
    </location>
</feature>
<reference evidence="8 9" key="1">
    <citation type="journal article" date="2024" name="Nat. Commun.">
        <title>Phylogenomics reveals the evolutionary origins of lichenization in chlorophyte algae.</title>
        <authorList>
            <person name="Puginier C."/>
            <person name="Libourel C."/>
            <person name="Otte J."/>
            <person name="Skaloud P."/>
            <person name="Haon M."/>
            <person name="Grisel S."/>
            <person name="Petersen M."/>
            <person name="Berrin J.G."/>
            <person name="Delaux P.M."/>
            <person name="Dal Grande F."/>
            <person name="Keller J."/>
        </authorList>
    </citation>
    <scope>NUCLEOTIDE SEQUENCE [LARGE SCALE GENOMIC DNA]</scope>
    <source>
        <strain evidence="8 9">SAG 216-7</strain>
    </source>
</reference>
<protein>
    <recommendedName>
        <fullName evidence="7">Sugar phosphate transporter domain-containing protein</fullName>
    </recommendedName>
</protein>
<name>A0ABR2YEP8_9CHLO</name>
<evidence type="ECO:0000256" key="6">
    <source>
        <dbReference type="SAM" id="Phobius"/>
    </source>
</evidence>
<feature type="transmembrane region" description="Helical" evidence="6">
    <location>
        <begin position="121"/>
        <end position="142"/>
    </location>
</feature>
<dbReference type="Proteomes" id="UP001491310">
    <property type="component" value="Unassembled WGS sequence"/>
</dbReference>
<dbReference type="InterPro" id="IPR004853">
    <property type="entry name" value="Sugar_P_trans_dom"/>
</dbReference>
<accession>A0ABR2YEP8</accession>
<gene>
    <name evidence="8" type="ORF">WJX75_008103</name>
</gene>
<evidence type="ECO:0000256" key="2">
    <source>
        <dbReference type="ARBA" id="ARBA00022692"/>
    </source>
</evidence>
<feature type="compositionally biased region" description="Polar residues" evidence="5">
    <location>
        <begin position="11"/>
        <end position="25"/>
    </location>
</feature>
<dbReference type="Pfam" id="PF03151">
    <property type="entry name" value="TPT"/>
    <property type="match status" value="1"/>
</dbReference>
<dbReference type="InterPro" id="IPR050186">
    <property type="entry name" value="TPT_transporter"/>
</dbReference>
<organism evidence="8 9">
    <name type="scientific">Coccomyxa subellipsoidea</name>
    <dbReference type="NCBI Taxonomy" id="248742"/>
    <lineage>
        <taxon>Eukaryota</taxon>
        <taxon>Viridiplantae</taxon>
        <taxon>Chlorophyta</taxon>
        <taxon>core chlorophytes</taxon>
        <taxon>Trebouxiophyceae</taxon>
        <taxon>Trebouxiophyceae incertae sedis</taxon>
        <taxon>Coccomyxaceae</taxon>
        <taxon>Coccomyxa</taxon>
    </lineage>
</organism>
<evidence type="ECO:0000313" key="8">
    <source>
        <dbReference type="EMBL" id="KAK9903528.1"/>
    </source>
</evidence>
<feature type="compositionally biased region" description="Basic and acidic residues" evidence="5">
    <location>
        <begin position="357"/>
        <end position="376"/>
    </location>
</feature>
<evidence type="ECO:0000256" key="4">
    <source>
        <dbReference type="ARBA" id="ARBA00023136"/>
    </source>
</evidence>
<feature type="domain" description="Sugar phosphate transporter" evidence="7">
    <location>
        <begin position="54"/>
        <end position="339"/>
    </location>
</feature>
<evidence type="ECO:0000256" key="5">
    <source>
        <dbReference type="SAM" id="MobiDB-lite"/>
    </source>
</evidence>
<evidence type="ECO:0000313" key="9">
    <source>
        <dbReference type="Proteomes" id="UP001491310"/>
    </source>
</evidence>
<sequence>MSAAEAAKVPSTPQNGETEQSQLLSEQRLPSPRGQKSMAKALSPAMLRAATVGACVGWMAVSSGLIMINKYLMSTDGFHYPMALSCLGMLFSSVASWFACRVIKVVEVNRVLTWRFYFARILPVGFFMALTLHFGNIVYLYLTVSFIQMLKAFTPIITMLALFVARLEDPSQRLIVAVLLIALGTAMASYGEVNMSWLGLTFMFASETFEAIRLVMTQMLLVGLKFHPIEGLMYLAPACSLWLLLGIALVEWPRMAEEGALGLIAAKPLLYMSAAAMGFGVNSLAYIVIQLASSLTLKVLGTVKNALVVWMGIIFLAELVTPLQGLGYAVSLAGFFWYNYIKMQKGTPSAATPTPPRRSDYTIVSERDPGAQKGEV</sequence>
<comment type="caution">
    <text evidence="8">The sequence shown here is derived from an EMBL/GenBank/DDBJ whole genome shotgun (WGS) entry which is preliminary data.</text>
</comment>
<keyword evidence="4 6" id="KW-0472">Membrane</keyword>
<evidence type="ECO:0000256" key="1">
    <source>
        <dbReference type="ARBA" id="ARBA00004141"/>
    </source>
</evidence>
<feature type="transmembrane region" description="Helical" evidence="6">
    <location>
        <begin position="80"/>
        <end position="100"/>
    </location>
</feature>
<comment type="subcellular location">
    <subcellularLocation>
        <location evidence="1">Membrane</location>
        <topology evidence="1">Multi-pass membrane protein</topology>
    </subcellularLocation>
</comment>
<dbReference type="EMBL" id="JALJOT010000014">
    <property type="protein sequence ID" value="KAK9903528.1"/>
    <property type="molecule type" value="Genomic_DNA"/>
</dbReference>